<dbReference type="InterPro" id="IPR044750">
    <property type="entry name" value="C2_SRC2/BAP"/>
</dbReference>
<dbReference type="CDD" id="cd04051">
    <property type="entry name" value="C2_SRC2_like"/>
    <property type="match status" value="1"/>
</dbReference>
<gene>
    <name evidence="7" type="primary">LOC109728117</name>
    <name evidence="6" type="synonym">LOC109726780</name>
    <name evidence="3" type="ORF">ACMD2_09273</name>
</gene>
<dbReference type="PROSITE" id="PS50004">
    <property type="entry name" value="C2"/>
    <property type="match status" value="1"/>
</dbReference>
<dbReference type="Proteomes" id="UP000515123">
    <property type="component" value="Linkage group 21"/>
</dbReference>
<keyword evidence="5" id="KW-1185">Reference proteome</keyword>
<evidence type="ECO:0000313" key="7">
    <source>
        <dbReference type="RefSeq" id="XP_020114028.1"/>
    </source>
</evidence>
<dbReference type="SUPFAM" id="SSF49562">
    <property type="entry name" value="C2 domain (Calcium/lipid-binding domain, CaLB)"/>
    <property type="match status" value="1"/>
</dbReference>
<dbReference type="RefSeq" id="XP_020112161.1">
    <property type="nucleotide sequence ID" value="XM_020256572.1"/>
</dbReference>
<evidence type="ECO:0000313" key="3">
    <source>
        <dbReference type="EMBL" id="OAY67279.1"/>
    </source>
</evidence>
<reference evidence="6 7" key="2">
    <citation type="submission" date="2025-04" db="UniProtKB">
        <authorList>
            <consortium name="RefSeq"/>
        </authorList>
    </citation>
    <scope>IDENTIFICATION</scope>
    <source>
        <tissue evidence="6 7">Leaf</tissue>
    </source>
</reference>
<feature type="compositionally biased region" description="Polar residues" evidence="1">
    <location>
        <begin position="187"/>
        <end position="209"/>
    </location>
</feature>
<dbReference type="EMBL" id="LSRQ01005577">
    <property type="protein sequence ID" value="OAY67279.1"/>
    <property type="molecule type" value="Genomic_DNA"/>
</dbReference>
<protein>
    <submittedName>
        <fullName evidence="6">Uncharacterized protein LOC109726780</fullName>
    </submittedName>
    <submittedName>
        <fullName evidence="7">Uncharacterized protein LOC109728117</fullName>
    </submittedName>
</protein>
<proteinExistence type="predicted"/>
<dbReference type="Gramene" id="Aco024700.1.mrna1">
    <property type="protein sequence ID" value="Aco024700.1.mrna1"/>
    <property type="gene ID" value="Aco024700.1.path1"/>
</dbReference>
<dbReference type="PANTHER" id="PTHR32246:SF15">
    <property type="entry name" value="CALCIUM-DEPENDENT LIPID-BINDING (CALB DOMAIN) FAMILY PROTEIN"/>
    <property type="match status" value="1"/>
</dbReference>
<evidence type="ECO:0000313" key="6">
    <source>
        <dbReference type="RefSeq" id="XP_020112161.1"/>
    </source>
</evidence>
<dbReference type="STRING" id="4615.A0A199URA2"/>
<dbReference type="InterPro" id="IPR000008">
    <property type="entry name" value="C2_dom"/>
</dbReference>
<feature type="region of interest" description="Disordered" evidence="1">
    <location>
        <begin position="172"/>
        <end position="264"/>
    </location>
</feature>
<evidence type="ECO:0000313" key="5">
    <source>
        <dbReference type="Proteomes" id="UP000515123"/>
    </source>
</evidence>
<evidence type="ECO:0000256" key="1">
    <source>
        <dbReference type="SAM" id="MobiDB-lite"/>
    </source>
</evidence>
<dbReference type="InterPro" id="IPR035892">
    <property type="entry name" value="C2_domain_sf"/>
</dbReference>
<feature type="compositionally biased region" description="Polar residues" evidence="1">
    <location>
        <begin position="247"/>
        <end position="260"/>
    </location>
</feature>
<dbReference type="PANTHER" id="PTHR32246">
    <property type="entry name" value="INGRESSION PROTEIN FIC1"/>
    <property type="match status" value="1"/>
</dbReference>
<dbReference type="AlphaFoldDB" id="A0A199URA2"/>
<organism evidence="3 4">
    <name type="scientific">Ananas comosus</name>
    <name type="common">Pineapple</name>
    <name type="synonym">Ananas ananas</name>
    <dbReference type="NCBI Taxonomy" id="4615"/>
    <lineage>
        <taxon>Eukaryota</taxon>
        <taxon>Viridiplantae</taxon>
        <taxon>Streptophyta</taxon>
        <taxon>Embryophyta</taxon>
        <taxon>Tracheophyta</taxon>
        <taxon>Spermatophyta</taxon>
        <taxon>Magnoliopsida</taxon>
        <taxon>Liliopsida</taxon>
        <taxon>Poales</taxon>
        <taxon>Bromeliaceae</taxon>
        <taxon>Bromelioideae</taxon>
        <taxon>Ananas</taxon>
    </lineage>
</organism>
<reference evidence="3 4" key="1">
    <citation type="journal article" date="2016" name="DNA Res.">
        <title>The draft genome of MD-2 pineapple using hybrid error correction of long reads.</title>
        <authorList>
            <person name="Redwan R.M."/>
            <person name="Saidin A."/>
            <person name="Kumar S.V."/>
        </authorList>
    </citation>
    <scope>NUCLEOTIDE SEQUENCE [LARGE SCALE GENOMIC DNA]</scope>
    <source>
        <strain evidence="4">cv. MD2</strain>
        <tissue evidence="3">Leaf</tissue>
    </source>
</reference>
<dbReference type="Gene3D" id="2.60.40.150">
    <property type="entry name" value="C2 domain"/>
    <property type="match status" value="1"/>
</dbReference>
<feature type="compositionally biased region" description="Pro residues" evidence="1">
    <location>
        <begin position="216"/>
        <end position="226"/>
    </location>
</feature>
<dbReference type="RefSeq" id="XP_020114028.1">
    <property type="nucleotide sequence ID" value="XM_020258439.1"/>
</dbReference>
<feature type="domain" description="C2" evidence="2">
    <location>
        <begin position="1"/>
        <end position="114"/>
    </location>
</feature>
<dbReference type="Pfam" id="PF00168">
    <property type="entry name" value="C2"/>
    <property type="match status" value="1"/>
</dbReference>
<dbReference type="OrthoDB" id="1910234at2759"/>
<accession>A0A199URA2</accession>
<dbReference type="GeneID" id="109726780"/>
<evidence type="ECO:0000313" key="4">
    <source>
        <dbReference type="Proteomes" id="UP000092600"/>
    </source>
</evidence>
<dbReference type="Proteomes" id="UP000092600">
    <property type="component" value="Unassembled WGS sequence"/>
</dbReference>
<sequence>MVKICIEICIISARGLRRKSSLLKPQWFAVGWIDPNNKYCTKIDTSGSPNPTWKTKFSVLIDGGDPKLKELSLTVEVHRREPIFLREHLQGVAVVPLKEFIAKFVRDDEGSRSLVEETGSFQLRKRSSGKPKGLVDVSISISEEREGPQEGFTYSDHKTGITLAIEDGPVYTYPTQPHPPALGQHGGFSQRNYPYTNPLNRPSPSSASDASLYGRPPTPPPPPPPSYTGFLPAPFPPTARLPESYINMPSSRPAGQSSGPTGPGFTMGLGAGALAAGAMIFGDDFLSGPSFPADLGGGSLTVSTDPPF</sequence>
<evidence type="ECO:0000259" key="2">
    <source>
        <dbReference type="PROSITE" id="PS50004"/>
    </source>
</evidence>
<dbReference type="GeneID" id="109728117"/>
<dbReference type="Proteomes" id="UP000515123">
    <property type="component" value="Linkage group 23"/>
</dbReference>
<name>A0A199URA2_ANACO</name>
<dbReference type="GO" id="GO:0006952">
    <property type="term" value="P:defense response"/>
    <property type="evidence" value="ECO:0007669"/>
    <property type="project" value="InterPro"/>
</dbReference>